<dbReference type="Pfam" id="PF00294">
    <property type="entry name" value="PfkB"/>
    <property type="match status" value="1"/>
</dbReference>
<proteinExistence type="inferred from homology"/>
<accession>A0A935PXM0</accession>
<dbReference type="InterPro" id="IPR002173">
    <property type="entry name" value="Carboh/pur_kinase_PfkB_CS"/>
</dbReference>
<evidence type="ECO:0000256" key="5">
    <source>
        <dbReference type="ARBA" id="ARBA00022840"/>
    </source>
</evidence>
<dbReference type="GO" id="GO:0005524">
    <property type="term" value="F:ATP binding"/>
    <property type="evidence" value="ECO:0007669"/>
    <property type="project" value="UniProtKB-KW"/>
</dbReference>
<dbReference type="InterPro" id="IPR011611">
    <property type="entry name" value="PfkB_dom"/>
</dbReference>
<evidence type="ECO:0000256" key="1">
    <source>
        <dbReference type="ARBA" id="ARBA00010688"/>
    </source>
</evidence>
<gene>
    <name evidence="8" type="ORF">IPJ27_05635</name>
</gene>
<sequence length="330" mass="34445">MSVICVCLSPGFQRSVIIDSLIPGEVNRLKSVTVDAAGKGVNVCRVLQRLGIDAFCLAQGGSNADELMALARREGLDLRLIPSSGRLRTCTSIVETSMVTGSRVTELVEPSSPVDESCVNTMTQTVQAMLPSATALVFAGSMAPGYPADYPARLASMARKSGVPVLLDVQGPVLLDTLAARPAVVKINLAEFAATFLPGRFSGGEHGGVLAEALASADIMNAVSEVSRDHATSFVLTRGAESILLARDGEVRSRPVPALPAEQIINPIGSGDAFLAGMLAQLLTSCSNPDWDNLPLEALEKAIGLATACAQSNARTVRPGLLEDSFATSR</sequence>
<dbReference type="InterPro" id="IPR017583">
    <property type="entry name" value="Tagatose/fructose_Pkinase"/>
</dbReference>
<keyword evidence="3" id="KW-0547">Nucleotide-binding</keyword>
<dbReference type="PANTHER" id="PTHR46566">
    <property type="entry name" value="1-PHOSPHOFRUCTOKINASE-RELATED"/>
    <property type="match status" value="1"/>
</dbReference>
<keyword evidence="4" id="KW-0418">Kinase</keyword>
<protein>
    <recommendedName>
        <fullName evidence="6">Phosphofructokinase</fullName>
    </recommendedName>
</protein>
<evidence type="ECO:0000313" key="9">
    <source>
        <dbReference type="Proteomes" id="UP000697998"/>
    </source>
</evidence>
<keyword evidence="5" id="KW-0067">ATP-binding</keyword>
<comment type="similarity">
    <text evidence="1 6">Belongs to the carbohydrate kinase PfkB family.</text>
</comment>
<keyword evidence="2 6" id="KW-0808">Transferase</keyword>
<reference evidence="8 9" key="1">
    <citation type="submission" date="2020-10" db="EMBL/GenBank/DDBJ databases">
        <title>Connecting structure to function with the recovery of over 1000 high-quality activated sludge metagenome-assembled genomes encoding full-length rRNA genes using long-read sequencing.</title>
        <authorList>
            <person name="Singleton C.M."/>
            <person name="Petriglieri F."/>
            <person name="Kristensen J.M."/>
            <person name="Kirkegaard R.H."/>
            <person name="Michaelsen T.Y."/>
            <person name="Andersen M.H."/>
            <person name="Karst S.M."/>
            <person name="Dueholm M.S."/>
            <person name="Nielsen P.H."/>
            <person name="Albertsen M."/>
        </authorList>
    </citation>
    <scope>NUCLEOTIDE SEQUENCE [LARGE SCALE GENOMIC DNA]</scope>
    <source>
        <strain evidence="8">EsbW_18-Q3-R4-48_BATAC.285</strain>
    </source>
</reference>
<dbReference type="GO" id="GO:0016773">
    <property type="term" value="F:phosphotransferase activity, alcohol group as acceptor"/>
    <property type="evidence" value="ECO:0007669"/>
    <property type="project" value="InterPro"/>
</dbReference>
<evidence type="ECO:0000256" key="4">
    <source>
        <dbReference type="ARBA" id="ARBA00022777"/>
    </source>
</evidence>
<evidence type="ECO:0000259" key="7">
    <source>
        <dbReference type="Pfam" id="PF00294"/>
    </source>
</evidence>
<dbReference type="EMBL" id="JADJMH010000002">
    <property type="protein sequence ID" value="MBK7674278.1"/>
    <property type="molecule type" value="Genomic_DNA"/>
</dbReference>
<dbReference type="InterPro" id="IPR029056">
    <property type="entry name" value="Ribokinase-like"/>
</dbReference>
<evidence type="ECO:0000313" key="8">
    <source>
        <dbReference type="EMBL" id="MBK7674278.1"/>
    </source>
</evidence>
<dbReference type="Gene3D" id="3.40.1190.20">
    <property type="match status" value="1"/>
</dbReference>
<dbReference type="PROSITE" id="PS00584">
    <property type="entry name" value="PFKB_KINASES_2"/>
    <property type="match status" value="1"/>
</dbReference>
<dbReference type="AlphaFoldDB" id="A0A935PXM0"/>
<dbReference type="GO" id="GO:0016301">
    <property type="term" value="F:kinase activity"/>
    <property type="evidence" value="ECO:0007669"/>
    <property type="project" value="UniProtKB-KW"/>
</dbReference>
<dbReference type="PANTHER" id="PTHR46566:SF2">
    <property type="entry name" value="ATP-DEPENDENT 6-PHOSPHOFRUCTOKINASE ISOZYME 2"/>
    <property type="match status" value="1"/>
</dbReference>
<evidence type="ECO:0000256" key="2">
    <source>
        <dbReference type="ARBA" id="ARBA00022679"/>
    </source>
</evidence>
<evidence type="ECO:0000256" key="3">
    <source>
        <dbReference type="ARBA" id="ARBA00022741"/>
    </source>
</evidence>
<feature type="domain" description="Carbohydrate kinase PfkB" evidence="7">
    <location>
        <begin position="21"/>
        <end position="312"/>
    </location>
</feature>
<evidence type="ECO:0000256" key="6">
    <source>
        <dbReference type="PIRNR" id="PIRNR000535"/>
    </source>
</evidence>
<dbReference type="SUPFAM" id="SSF53613">
    <property type="entry name" value="Ribokinase-like"/>
    <property type="match status" value="1"/>
</dbReference>
<dbReference type="GO" id="GO:0005975">
    <property type="term" value="P:carbohydrate metabolic process"/>
    <property type="evidence" value="ECO:0007669"/>
    <property type="project" value="InterPro"/>
</dbReference>
<organism evidence="8 9">
    <name type="scientific">Candidatus Accumulibacter proximus</name>
    <dbReference type="NCBI Taxonomy" id="2954385"/>
    <lineage>
        <taxon>Bacteria</taxon>
        <taxon>Pseudomonadati</taxon>
        <taxon>Pseudomonadota</taxon>
        <taxon>Betaproteobacteria</taxon>
        <taxon>Candidatus Accumulibacter</taxon>
    </lineage>
</organism>
<dbReference type="Proteomes" id="UP000697998">
    <property type="component" value="Unassembled WGS sequence"/>
</dbReference>
<name>A0A935PXM0_9PROT</name>
<dbReference type="PIRSF" id="PIRSF000535">
    <property type="entry name" value="1PFK/6PFK/LacC"/>
    <property type="match status" value="1"/>
</dbReference>
<comment type="caution">
    <text evidence="8">The sequence shown here is derived from an EMBL/GenBank/DDBJ whole genome shotgun (WGS) entry which is preliminary data.</text>
</comment>